<organism evidence="2 3">
    <name type="scientific">Lactuca saligna</name>
    <name type="common">Willowleaf lettuce</name>
    <dbReference type="NCBI Taxonomy" id="75948"/>
    <lineage>
        <taxon>Eukaryota</taxon>
        <taxon>Viridiplantae</taxon>
        <taxon>Streptophyta</taxon>
        <taxon>Embryophyta</taxon>
        <taxon>Tracheophyta</taxon>
        <taxon>Spermatophyta</taxon>
        <taxon>Magnoliopsida</taxon>
        <taxon>eudicotyledons</taxon>
        <taxon>Gunneridae</taxon>
        <taxon>Pentapetalae</taxon>
        <taxon>asterids</taxon>
        <taxon>campanulids</taxon>
        <taxon>Asterales</taxon>
        <taxon>Asteraceae</taxon>
        <taxon>Cichorioideae</taxon>
        <taxon>Cichorieae</taxon>
        <taxon>Lactucinae</taxon>
        <taxon>Lactuca</taxon>
    </lineage>
</organism>
<dbReference type="AlphaFoldDB" id="A0AA35Z032"/>
<feature type="compositionally biased region" description="Basic residues" evidence="1">
    <location>
        <begin position="133"/>
        <end position="146"/>
    </location>
</feature>
<sequence length="286" mass="31319">MWNGLFTLLFKSFSERVIDSDCASKFSGISSYKAPTLPHDTMKSLVLILGIFLFKGKSANSTFQCSKIPLLQGFRLSTPRTSYLLITPNLALLAPFLKLCCERRFLLRLINPKGGGCKKRIVKFGPSEPPQAPKRKKVKKMARKPRSPTPSDREGSQSNTVSKVPVHVSTPITIAPCPPVSLGISQSHTSFFTNSSVTTTTTTDELLVNVNPSDVEARYSGFIFGHSTARVSPLREDDPETIFGALMSTFKSSFDSNNAKANEAISNLSVSLCTEKKAHEKVRTGI</sequence>
<name>A0AA35Z032_LACSI</name>
<gene>
    <name evidence="2" type="ORF">LSALG_LOCUS22950</name>
</gene>
<evidence type="ECO:0000313" key="2">
    <source>
        <dbReference type="EMBL" id="CAI9283350.1"/>
    </source>
</evidence>
<accession>A0AA35Z032</accession>
<dbReference type="Proteomes" id="UP001177003">
    <property type="component" value="Chromosome 4"/>
</dbReference>
<evidence type="ECO:0000256" key="1">
    <source>
        <dbReference type="SAM" id="MobiDB-lite"/>
    </source>
</evidence>
<reference evidence="2" key="1">
    <citation type="submission" date="2023-04" db="EMBL/GenBank/DDBJ databases">
        <authorList>
            <person name="Vijverberg K."/>
            <person name="Xiong W."/>
            <person name="Schranz E."/>
        </authorList>
    </citation>
    <scope>NUCLEOTIDE SEQUENCE</scope>
</reference>
<dbReference type="EMBL" id="OX465080">
    <property type="protein sequence ID" value="CAI9283350.1"/>
    <property type="molecule type" value="Genomic_DNA"/>
</dbReference>
<protein>
    <submittedName>
        <fullName evidence="2">Uncharacterized protein</fullName>
    </submittedName>
</protein>
<proteinExistence type="predicted"/>
<evidence type="ECO:0000313" key="3">
    <source>
        <dbReference type="Proteomes" id="UP001177003"/>
    </source>
</evidence>
<keyword evidence="3" id="KW-1185">Reference proteome</keyword>
<feature type="region of interest" description="Disordered" evidence="1">
    <location>
        <begin position="120"/>
        <end position="163"/>
    </location>
</feature>